<sequence length="843" mass="97127">MGKVEYLKKEYSDEEIYEILEEPVKEWFRKKYGSFTPPQRYAIKEIHEGKNVLICSPTGSGKTLSAFLAGINELIKLSMENKLEDRIYILYVSPLRALNNDIERNLKEPLKEIYEVAKELNIELDEIRVAVRTSDTTSSQKQRMLKKPPHILITTPESLAIALNSPKFSQLLSGIKYVIVDEIHALTNKRGVHLSLSLERLNRIANFIRIGLSATIHPLTEVAKFLVGNGRDCYIVDVNYAKEIEIKVISPVDDFIYTPSEEISKRLYNLLKKLIEEHKTTLIFTNTRSATERVAFHLKQLGVEKVETHHSSLSREHRLEVEEKLKKGEIKVCISSTSLELGVDIGSIDLVILLGSPKSVSRALQRIGRSGHRLHEKSKGIIIPFDRDDLVENVVLAYDAKIGRIDKVHIPKNCLDVLAQHLVGMALEKVWDVDEAYNLIKKAYPYKDLSKEDFLDVLNYLAGGIEEKNVYAKIWLKDNKFGKRGKSVRAIYYMNVGTIPDETAVDVIADGKYIGEVEEEFAEKLMKGDIFVLGGKTYKYLGGRGNKIRVKEVFDEKPTIPAWFSEQLPLAYDLALDIEKFRKEVLSSDIKDIKEKYDIDEKTAKAIKNYINEQNSFAIVPDDEKVLIESFDEEKRRYYIFHFVAGRRANEALARAFANYISKIKKCNVRISVNDYGFALILPKNRKIKKADIVELFNLDIIKNVKESIERSEILKRRFRHVATRGFMILRKYMNRKISVDRQQFNAEMLLKYCKEVNHPLYRETLREILEDSLDIDNALDYFEKIKKRKIYYLELPSPSPFAFNLVVSASSDVVFMEDKKKMIAELHKKVMEFISMKGKGKK</sequence>
<evidence type="ECO:0000313" key="12">
    <source>
        <dbReference type="EMBL" id="AIJ05717.1"/>
    </source>
</evidence>
<gene>
    <name evidence="12" type="ORF">JH146_0872</name>
</gene>
<dbReference type="SMART" id="SM00490">
    <property type="entry name" value="HELICc"/>
    <property type="match status" value="1"/>
</dbReference>
<feature type="domain" description="Helicase C-terminal" evidence="11">
    <location>
        <begin position="266"/>
        <end position="416"/>
    </location>
</feature>
<dbReference type="InterPro" id="IPR013701">
    <property type="entry name" value="Lhr-like_DEAD/DEAH_assoc"/>
</dbReference>
<feature type="domain" description="Helicase ATP-binding" evidence="10">
    <location>
        <begin position="43"/>
        <end position="234"/>
    </location>
</feature>
<keyword evidence="3" id="KW-0378">Hydrolase</keyword>
<keyword evidence="7" id="KW-0234">DNA repair</keyword>
<evidence type="ECO:0000256" key="4">
    <source>
        <dbReference type="ARBA" id="ARBA00022806"/>
    </source>
</evidence>
<keyword evidence="4 12" id="KW-0347">Helicase</keyword>
<dbReference type="EMBL" id="CP009149">
    <property type="protein sequence ID" value="AIJ05717.1"/>
    <property type="molecule type" value="Genomic_DNA"/>
</dbReference>
<evidence type="ECO:0000256" key="9">
    <source>
        <dbReference type="ARBA" id="ARBA00093467"/>
    </source>
</evidence>
<dbReference type="CDD" id="cd18796">
    <property type="entry name" value="SF2_C_LHR"/>
    <property type="match status" value="1"/>
</dbReference>
<dbReference type="GO" id="GO:0004386">
    <property type="term" value="F:helicase activity"/>
    <property type="evidence" value="ECO:0007669"/>
    <property type="project" value="UniProtKB-KW"/>
</dbReference>
<dbReference type="PANTHER" id="PTHR47962">
    <property type="entry name" value="ATP-DEPENDENT HELICASE LHR-RELATED-RELATED"/>
    <property type="match status" value="1"/>
</dbReference>
<dbReference type="PROSITE" id="PS51194">
    <property type="entry name" value="HELICASE_CTER"/>
    <property type="match status" value="1"/>
</dbReference>
<evidence type="ECO:0000256" key="1">
    <source>
        <dbReference type="ARBA" id="ARBA00022741"/>
    </source>
</evidence>
<evidence type="ECO:0000313" key="13">
    <source>
        <dbReference type="Proteomes" id="UP000028781"/>
    </source>
</evidence>
<protein>
    <submittedName>
        <fullName evidence="12">ATP-dependent helicase</fullName>
    </submittedName>
</protein>
<dbReference type="Gene3D" id="3.40.50.300">
    <property type="entry name" value="P-loop containing nucleotide triphosphate hydrolases"/>
    <property type="match status" value="2"/>
</dbReference>
<dbReference type="Pfam" id="PF19306">
    <property type="entry name" value="WHD_Lhr"/>
    <property type="match status" value="1"/>
</dbReference>
<accession>A0A076LFS6</accession>
<proteinExistence type="inferred from homology"/>
<dbReference type="InterPro" id="IPR045628">
    <property type="entry name" value="Lhr_WH_dom"/>
</dbReference>
<dbReference type="GeneID" id="24891480"/>
<keyword evidence="8" id="KW-0413">Isomerase</keyword>
<dbReference type="InterPro" id="IPR014001">
    <property type="entry name" value="Helicase_ATP-bd"/>
</dbReference>
<keyword evidence="5" id="KW-0067">ATP-binding</keyword>
<dbReference type="HOGENOM" id="CLU_002025_0_0_2"/>
<evidence type="ECO:0000256" key="3">
    <source>
        <dbReference type="ARBA" id="ARBA00022801"/>
    </source>
</evidence>
<evidence type="ECO:0000259" key="10">
    <source>
        <dbReference type="PROSITE" id="PS51192"/>
    </source>
</evidence>
<dbReference type="Pfam" id="PF00271">
    <property type="entry name" value="Helicase_C"/>
    <property type="match status" value="1"/>
</dbReference>
<dbReference type="AlphaFoldDB" id="A0A076LFS6"/>
<keyword evidence="1" id="KW-0547">Nucleotide-binding</keyword>
<keyword evidence="13" id="KW-1185">Reference proteome</keyword>
<dbReference type="STRING" id="1301915.JH146_0872"/>
<dbReference type="InterPro" id="IPR011545">
    <property type="entry name" value="DEAD/DEAH_box_helicase_dom"/>
</dbReference>
<dbReference type="GO" id="GO:0016887">
    <property type="term" value="F:ATP hydrolysis activity"/>
    <property type="evidence" value="ECO:0007669"/>
    <property type="project" value="TreeGrafter"/>
</dbReference>
<dbReference type="GO" id="GO:0006281">
    <property type="term" value="P:DNA repair"/>
    <property type="evidence" value="ECO:0007669"/>
    <property type="project" value="UniProtKB-KW"/>
</dbReference>
<dbReference type="Pfam" id="PF00270">
    <property type="entry name" value="DEAD"/>
    <property type="match status" value="1"/>
</dbReference>
<reference evidence="12 13" key="1">
    <citation type="journal article" date="2015" name="Int. J. Syst. Evol. Microbiol.">
        <title>M ethanocaldococcus bathoardescens sp. nov., a hyperthermophilic methanogen isolated from a volcanically active deep-sea hydrothermal vent.</title>
        <authorList>
            <person name="Stewart L.C."/>
            <person name="Jung J.H."/>
            <person name="Kim Y.T."/>
            <person name="Kwon S.W."/>
            <person name="Park C.S."/>
            <person name="Holden J.F."/>
        </authorList>
    </citation>
    <scope>NUCLEOTIDE SEQUENCE [LARGE SCALE GENOMIC DNA]</scope>
    <source>
        <strain evidence="12 13">JH146</strain>
    </source>
</reference>
<evidence type="ECO:0000256" key="5">
    <source>
        <dbReference type="ARBA" id="ARBA00022840"/>
    </source>
</evidence>
<dbReference type="Pfam" id="PF08494">
    <property type="entry name" value="DEAD_assoc"/>
    <property type="match status" value="1"/>
</dbReference>
<dbReference type="InterPro" id="IPR017170">
    <property type="entry name" value="Lhr-like"/>
</dbReference>
<dbReference type="GO" id="GO:0005524">
    <property type="term" value="F:ATP binding"/>
    <property type="evidence" value="ECO:0007669"/>
    <property type="project" value="UniProtKB-KW"/>
</dbReference>
<dbReference type="InterPro" id="IPR001650">
    <property type="entry name" value="Helicase_C-like"/>
</dbReference>
<dbReference type="CDD" id="cd17922">
    <property type="entry name" value="DEXHc_LHR-like"/>
    <property type="match status" value="1"/>
</dbReference>
<evidence type="ECO:0000256" key="7">
    <source>
        <dbReference type="ARBA" id="ARBA00023204"/>
    </source>
</evidence>
<dbReference type="Proteomes" id="UP000028781">
    <property type="component" value="Chromosome"/>
</dbReference>
<name>A0A076LFS6_9EURY</name>
<evidence type="ECO:0000256" key="6">
    <source>
        <dbReference type="ARBA" id="ARBA00023125"/>
    </source>
</evidence>
<dbReference type="SUPFAM" id="SSF52540">
    <property type="entry name" value="P-loop containing nucleoside triphosphate hydrolases"/>
    <property type="match status" value="1"/>
</dbReference>
<evidence type="ECO:0000256" key="8">
    <source>
        <dbReference type="ARBA" id="ARBA00023235"/>
    </source>
</evidence>
<dbReference type="InterPro" id="IPR027417">
    <property type="entry name" value="P-loop_NTPase"/>
</dbReference>
<dbReference type="RefSeq" id="WP_048201869.1">
    <property type="nucleotide sequence ID" value="NZ_CP009149.1"/>
</dbReference>
<organism evidence="12 13">
    <name type="scientific">Methanocaldococcus bathoardescens</name>
    <dbReference type="NCBI Taxonomy" id="1301915"/>
    <lineage>
        <taxon>Archaea</taxon>
        <taxon>Methanobacteriati</taxon>
        <taxon>Methanobacteriota</taxon>
        <taxon>Methanomada group</taxon>
        <taxon>Methanococci</taxon>
        <taxon>Methanococcales</taxon>
        <taxon>Methanocaldococcaceae</taxon>
        <taxon>Methanocaldococcus</taxon>
    </lineage>
</organism>
<dbReference type="InterPro" id="IPR052511">
    <property type="entry name" value="ATP-dep_Helicase"/>
</dbReference>
<dbReference type="OrthoDB" id="372104at2157"/>
<dbReference type="GO" id="GO:0003677">
    <property type="term" value="F:DNA binding"/>
    <property type="evidence" value="ECO:0007669"/>
    <property type="project" value="UniProtKB-KW"/>
</dbReference>
<evidence type="ECO:0000259" key="11">
    <source>
        <dbReference type="PROSITE" id="PS51194"/>
    </source>
</evidence>
<dbReference type="PROSITE" id="PS51192">
    <property type="entry name" value="HELICASE_ATP_BIND_1"/>
    <property type="match status" value="1"/>
</dbReference>
<comment type="similarity">
    <text evidence="9">Belongs to the Lhr helicase family. Lhr-Core subfamily.</text>
</comment>
<dbReference type="SMART" id="SM00487">
    <property type="entry name" value="DEXDc"/>
    <property type="match status" value="1"/>
</dbReference>
<dbReference type="KEGG" id="mjh:JH146_0872"/>
<evidence type="ECO:0000256" key="2">
    <source>
        <dbReference type="ARBA" id="ARBA00022763"/>
    </source>
</evidence>
<dbReference type="PANTHER" id="PTHR47962:SF6">
    <property type="entry name" value="LARGE HELICASE-RELATED PROTEIN"/>
    <property type="match status" value="1"/>
</dbReference>
<dbReference type="GO" id="GO:0140097">
    <property type="term" value="F:catalytic activity, acting on DNA"/>
    <property type="evidence" value="ECO:0007669"/>
    <property type="project" value="UniProtKB-ARBA"/>
</dbReference>
<dbReference type="NCBIfam" id="NF010338">
    <property type="entry name" value="PRK13767.1"/>
    <property type="match status" value="1"/>
</dbReference>
<keyword evidence="2" id="KW-0227">DNA damage</keyword>
<dbReference type="PIRSF" id="PIRSF037307">
    <property type="entry name" value="Lhr-like_helic_prd"/>
    <property type="match status" value="1"/>
</dbReference>
<keyword evidence="6" id="KW-0238">DNA-binding</keyword>